<protein>
    <submittedName>
        <fullName evidence="1">Unnamed protein product</fullName>
    </submittedName>
</protein>
<keyword evidence="2" id="KW-1185">Reference proteome</keyword>
<comment type="caution">
    <text evidence="1">The sequence shown here is derived from an EMBL/GenBank/DDBJ whole genome shotgun (WGS) entry which is preliminary data.</text>
</comment>
<dbReference type="Proteomes" id="UP001165121">
    <property type="component" value="Unassembled WGS sequence"/>
</dbReference>
<sequence>MIVWNDNPISAVVDCAITQQAILYTIAVYTGTEMSCQLLTEGAAKKSKTCFASASFAYADLSLSNKDDEGVDVRTTPIALASALCTALSGRRDSASATTFNLPGLYSTWQLYYAKNENHLAILCEMCGGLIAVRNDAWSCVDHEWYTPK</sequence>
<name>A0A9W6XM35_9STRA</name>
<proteinExistence type="predicted"/>
<evidence type="ECO:0000313" key="1">
    <source>
        <dbReference type="EMBL" id="GMF41452.1"/>
    </source>
</evidence>
<dbReference type="AlphaFoldDB" id="A0A9W6XM35"/>
<dbReference type="OrthoDB" id="10544353at2759"/>
<dbReference type="EMBL" id="BSXT01001336">
    <property type="protein sequence ID" value="GMF41452.1"/>
    <property type="molecule type" value="Genomic_DNA"/>
</dbReference>
<gene>
    <name evidence="1" type="ORF">Pfra01_001313500</name>
</gene>
<evidence type="ECO:0000313" key="2">
    <source>
        <dbReference type="Proteomes" id="UP001165121"/>
    </source>
</evidence>
<organism evidence="1 2">
    <name type="scientific">Phytophthora fragariaefolia</name>
    <dbReference type="NCBI Taxonomy" id="1490495"/>
    <lineage>
        <taxon>Eukaryota</taxon>
        <taxon>Sar</taxon>
        <taxon>Stramenopiles</taxon>
        <taxon>Oomycota</taxon>
        <taxon>Peronosporomycetes</taxon>
        <taxon>Peronosporales</taxon>
        <taxon>Peronosporaceae</taxon>
        <taxon>Phytophthora</taxon>
    </lineage>
</organism>
<reference evidence="1" key="1">
    <citation type="submission" date="2023-04" db="EMBL/GenBank/DDBJ databases">
        <title>Phytophthora fragariaefolia NBRC 109709.</title>
        <authorList>
            <person name="Ichikawa N."/>
            <person name="Sato H."/>
            <person name="Tonouchi N."/>
        </authorList>
    </citation>
    <scope>NUCLEOTIDE SEQUENCE</scope>
    <source>
        <strain evidence="1">NBRC 109709</strain>
    </source>
</reference>
<accession>A0A9W6XM35</accession>